<dbReference type="SUPFAM" id="SSF53474">
    <property type="entry name" value="alpha/beta-Hydrolases"/>
    <property type="match status" value="1"/>
</dbReference>
<proteinExistence type="predicted"/>
<feature type="chain" id="PRO_5004577397" description="AB hydrolase-1 domain-containing protein" evidence="1">
    <location>
        <begin position="30"/>
        <end position="283"/>
    </location>
</feature>
<dbReference type="PROSITE" id="PS51318">
    <property type="entry name" value="TAT"/>
    <property type="match status" value="1"/>
</dbReference>
<reference evidence="3 4" key="1">
    <citation type="journal article" date="2013" name="Genome Announc.">
        <title>Draft Genome Sequence of Sphingobium ummariense Strain RL-3, a Hexachlorocyclohexane-Degrading Bacterium.</title>
        <authorList>
            <person name="Kohli P."/>
            <person name="Dua A."/>
            <person name="Sangwan N."/>
            <person name="Oldach P."/>
            <person name="Khurana J.P."/>
            <person name="Lal R."/>
        </authorList>
    </citation>
    <scope>NUCLEOTIDE SEQUENCE [LARGE SCALE GENOMIC DNA]</scope>
    <source>
        <strain evidence="3 4">RL-3</strain>
    </source>
</reference>
<dbReference type="AlphaFoldDB" id="T0INS2"/>
<comment type="caution">
    <text evidence="3">The sequence shown here is derived from an EMBL/GenBank/DDBJ whole genome shotgun (WGS) entry which is preliminary data.</text>
</comment>
<dbReference type="Gene3D" id="3.40.50.1820">
    <property type="entry name" value="alpha/beta hydrolase"/>
    <property type="match status" value="1"/>
</dbReference>
<dbReference type="InterPro" id="IPR000073">
    <property type="entry name" value="AB_hydrolase_1"/>
</dbReference>
<sequence>MNDIMMDRRQWLLGAGAGMLVLHSTGAVAAEPAFASQRIAVTVRGQGKDVLLIPGLASGPGVWNGVVGSLPGRRLHLIQVRGFAGLPPGINRSGPLLQPVADEIARYAALSGLKLPAVVGHSMGGMLAMILGLKGGVGRVMVVDMLPAGAAMLGGTAGGMGYLADQLSLYFTQTSAGRRYLADIVARTPGAQGSDPDVIANALRDLANTDLGPQLPRMTVPLEVVYAVGADQGQAVEITRRFRAAYAGKKGATLLPLGPSGHLVMADQRDRFNAALRKFLEPI</sequence>
<protein>
    <recommendedName>
        <fullName evidence="2">AB hydrolase-1 domain-containing protein</fullName>
    </recommendedName>
</protein>
<feature type="domain" description="AB hydrolase-1" evidence="2">
    <location>
        <begin position="50"/>
        <end position="275"/>
    </location>
</feature>
<feature type="signal peptide" evidence="1">
    <location>
        <begin position="1"/>
        <end position="29"/>
    </location>
</feature>
<dbReference type="RefSeq" id="WP_021319455.1">
    <property type="nucleotide sequence ID" value="NZ_AUWY01000120.1"/>
</dbReference>
<organism evidence="3 4">
    <name type="scientific">Sphingobium ummariense RL-3</name>
    <dbReference type="NCBI Taxonomy" id="1346791"/>
    <lineage>
        <taxon>Bacteria</taxon>
        <taxon>Pseudomonadati</taxon>
        <taxon>Pseudomonadota</taxon>
        <taxon>Alphaproteobacteria</taxon>
        <taxon>Sphingomonadales</taxon>
        <taxon>Sphingomonadaceae</taxon>
        <taxon>Sphingobium</taxon>
    </lineage>
</organism>
<dbReference type="Pfam" id="PF12697">
    <property type="entry name" value="Abhydrolase_6"/>
    <property type="match status" value="1"/>
</dbReference>
<evidence type="ECO:0000313" key="4">
    <source>
        <dbReference type="Proteomes" id="UP000015523"/>
    </source>
</evidence>
<dbReference type="InterPro" id="IPR029058">
    <property type="entry name" value="AB_hydrolase_fold"/>
</dbReference>
<keyword evidence="1" id="KW-0732">Signal</keyword>
<dbReference type="Proteomes" id="UP000015523">
    <property type="component" value="Unassembled WGS sequence"/>
</dbReference>
<dbReference type="STRING" id="1346791.M529_19285"/>
<dbReference type="PATRIC" id="fig|1346791.3.peg.3722"/>
<accession>T0INS2</accession>
<dbReference type="eggNOG" id="COG0596">
    <property type="taxonomic scope" value="Bacteria"/>
</dbReference>
<gene>
    <name evidence="3" type="ORF">M529_19285</name>
</gene>
<dbReference type="EMBL" id="AUWY01000120">
    <property type="protein sequence ID" value="EQB30495.1"/>
    <property type="molecule type" value="Genomic_DNA"/>
</dbReference>
<evidence type="ECO:0000313" key="3">
    <source>
        <dbReference type="EMBL" id="EQB30495.1"/>
    </source>
</evidence>
<name>T0INS2_9SPHN</name>
<evidence type="ECO:0000256" key="1">
    <source>
        <dbReference type="SAM" id="SignalP"/>
    </source>
</evidence>
<dbReference type="InterPro" id="IPR006311">
    <property type="entry name" value="TAT_signal"/>
</dbReference>
<dbReference type="OrthoDB" id="7172093at2"/>
<keyword evidence="4" id="KW-1185">Reference proteome</keyword>
<evidence type="ECO:0000259" key="2">
    <source>
        <dbReference type="Pfam" id="PF12697"/>
    </source>
</evidence>